<evidence type="ECO:0000313" key="1">
    <source>
        <dbReference type="EMBL" id="GLW65672.1"/>
    </source>
</evidence>
<accession>A0A9W6UXW9</accession>
<protein>
    <submittedName>
        <fullName evidence="1">Uncharacterized protein</fullName>
    </submittedName>
</protein>
<organism evidence="1 2">
    <name type="scientific">Actinomadura rubrobrunea</name>
    <dbReference type="NCBI Taxonomy" id="115335"/>
    <lineage>
        <taxon>Bacteria</taxon>
        <taxon>Bacillati</taxon>
        <taxon>Actinomycetota</taxon>
        <taxon>Actinomycetes</taxon>
        <taxon>Streptosporangiales</taxon>
        <taxon>Thermomonosporaceae</taxon>
        <taxon>Actinomadura</taxon>
    </lineage>
</organism>
<evidence type="ECO:0000313" key="2">
    <source>
        <dbReference type="Proteomes" id="UP001165124"/>
    </source>
</evidence>
<sequence>MNEPKRTGETRHRTANVAHNAALRSLRIQRAGAARITLGIADRPEKGDRPGSAGN</sequence>
<dbReference type="Proteomes" id="UP001165124">
    <property type="component" value="Unassembled WGS sequence"/>
</dbReference>
<dbReference type="AlphaFoldDB" id="A0A9W6UXW9"/>
<reference evidence="1" key="1">
    <citation type="submission" date="2023-02" db="EMBL/GenBank/DDBJ databases">
        <title>Actinomadura rubrobrunea NBRC 14622.</title>
        <authorList>
            <person name="Ichikawa N."/>
            <person name="Sato H."/>
            <person name="Tonouchi N."/>
        </authorList>
    </citation>
    <scope>NUCLEOTIDE SEQUENCE</scope>
    <source>
        <strain evidence="1">NBRC 14622</strain>
    </source>
</reference>
<name>A0A9W6UXW9_9ACTN</name>
<keyword evidence="2" id="KW-1185">Reference proteome</keyword>
<gene>
    <name evidence="1" type="ORF">Arub01_39160</name>
</gene>
<comment type="caution">
    <text evidence="1">The sequence shown here is derived from an EMBL/GenBank/DDBJ whole genome shotgun (WGS) entry which is preliminary data.</text>
</comment>
<proteinExistence type="predicted"/>
<dbReference type="EMBL" id="BSRZ01000010">
    <property type="protein sequence ID" value="GLW65672.1"/>
    <property type="molecule type" value="Genomic_DNA"/>
</dbReference>